<dbReference type="RefSeq" id="WP_132847906.1">
    <property type="nucleotide sequence ID" value="NZ_CP058648.1"/>
</dbReference>
<protein>
    <submittedName>
        <fullName evidence="1">Uncharacterized protein</fullName>
    </submittedName>
</protein>
<gene>
    <name evidence="1" type="ORF">EDD79_10087</name>
</gene>
<evidence type="ECO:0000313" key="2">
    <source>
        <dbReference type="Proteomes" id="UP000295504"/>
    </source>
</evidence>
<proteinExistence type="predicted"/>
<reference evidence="1 2" key="1">
    <citation type="submission" date="2019-03" db="EMBL/GenBank/DDBJ databases">
        <title>Genomic Encyclopedia of Type Strains, Phase IV (KMG-IV): sequencing the most valuable type-strain genomes for metagenomic binning, comparative biology and taxonomic classification.</title>
        <authorList>
            <person name="Goeker M."/>
        </authorList>
    </citation>
    <scope>NUCLEOTIDE SEQUENCE [LARGE SCALE GENOMIC DNA]</scope>
    <source>
        <strain evidence="1 2">DSM 100013</strain>
    </source>
</reference>
<name>A0A4R2TME0_9FIRM</name>
<comment type="caution">
    <text evidence="1">The sequence shown here is derived from an EMBL/GenBank/DDBJ whole genome shotgun (WGS) entry which is preliminary data.</text>
</comment>
<sequence>MNNGSEVKVLNLEELINNIFDVVSSKVVMNGDEIEEIHVLASNRRGPKQISRDIQSALNAKFNMNIDYKKISVAQIDDKHSYTNEFRLQVESVQLSITGNITEIKVVLVKDNEKIEGIAKGLGSKNNSYRLVAQATIDCIHKILNVEDILIVEDVEKIYLAKEQIMIVAVSYISNRSETLMTGTAIIVKDEYETIVKATLDAINRRISKISNLS</sequence>
<dbReference type="AlphaFoldDB" id="A0A4R2TME0"/>
<keyword evidence="2" id="KW-1185">Reference proteome</keyword>
<organism evidence="1 2">
    <name type="scientific">Serpentinicella alkaliphila</name>
    <dbReference type="NCBI Taxonomy" id="1734049"/>
    <lineage>
        <taxon>Bacteria</taxon>
        <taxon>Bacillati</taxon>
        <taxon>Bacillota</taxon>
        <taxon>Clostridia</taxon>
        <taxon>Peptostreptococcales</taxon>
        <taxon>Natronincolaceae</taxon>
        <taxon>Serpentinicella</taxon>
    </lineage>
</organism>
<dbReference type="OrthoDB" id="43591at2"/>
<accession>A0A4R2TME0</accession>
<dbReference type="Proteomes" id="UP000295504">
    <property type="component" value="Unassembled WGS sequence"/>
</dbReference>
<dbReference type="EMBL" id="SLYC01000008">
    <property type="protein sequence ID" value="TCQ03692.1"/>
    <property type="molecule type" value="Genomic_DNA"/>
</dbReference>
<evidence type="ECO:0000313" key="1">
    <source>
        <dbReference type="EMBL" id="TCQ03692.1"/>
    </source>
</evidence>